<evidence type="ECO:0000313" key="7">
    <source>
        <dbReference type="RefSeq" id="XP_018479835.2"/>
    </source>
</evidence>
<gene>
    <name evidence="7" type="primary">LOC108850872</name>
</gene>
<evidence type="ECO:0000256" key="1">
    <source>
        <dbReference type="ARBA" id="ARBA00022723"/>
    </source>
</evidence>
<name>A0A6J0N5C0_RAPSA</name>
<keyword evidence="3" id="KW-0862">Zinc</keyword>
<dbReference type="SUPFAM" id="SSF57850">
    <property type="entry name" value="RING/U-box"/>
    <property type="match status" value="1"/>
</dbReference>
<reference evidence="6" key="1">
    <citation type="journal article" date="2019" name="Database">
        <title>The radish genome database (RadishGD): an integrated information resource for radish genomics.</title>
        <authorList>
            <person name="Yu H.J."/>
            <person name="Baek S."/>
            <person name="Lee Y.J."/>
            <person name="Cho A."/>
            <person name="Mun J.H."/>
        </authorList>
    </citation>
    <scope>NUCLEOTIDE SEQUENCE [LARGE SCALE GENOMIC DNA]</scope>
    <source>
        <strain evidence="6">cv. WK10039</strain>
    </source>
</reference>
<dbReference type="GO" id="GO:0016567">
    <property type="term" value="P:protein ubiquitination"/>
    <property type="evidence" value="ECO:0007669"/>
    <property type="project" value="TreeGrafter"/>
</dbReference>
<dbReference type="SMART" id="SM00184">
    <property type="entry name" value="RING"/>
    <property type="match status" value="1"/>
</dbReference>
<keyword evidence="1" id="KW-0479">Metal-binding</keyword>
<evidence type="ECO:0000256" key="2">
    <source>
        <dbReference type="ARBA" id="ARBA00022771"/>
    </source>
</evidence>
<protein>
    <submittedName>
        <fullName evidence="7">Uncharacterized protein LOC108850872</fullName>
    </submittedName>
</protein>
<dbReference type="InterPro" id="IPR001841">
    <property type="entry name" value="Znf_RING"/>
</dbReference>
<dbReference type="GO" id="GO:0061630">
    <property type="term" value="F:ubiquitin protein ligase activity"/>
    <property type="evidence" value="ECO:0007669"/>
    <property type="project" value="TreeGrafter"/>
</dbReference>
<dbReference type="PANTHER" id="PTHR45969:SF69">
    <property type="entry name" value="FINGER DOMAIN PROTEIN, PUTATIVE (AFU_ORTHOLOGUE AFUA_3G12190)-RELATED"/>
    <property type="match status" value="1"/>
</dbReference>
<organism evidence="6 7">
    <name type="scientific">Raphanus sativus</name>
    <name type="common">Radish</name>
    <name type="synonym">Raphanus raphanistrum var. sativus</name>
    <dbReference type="NCBI Taxonomy" id="3726"/>
    <lineage>
        <taxon>Eukaryota</taxon>
        <taxon>Viridiplantae</taxon>
        <taxon>Streptophyta</taxon>
        <taxon>Embryophyta</taxon>
        <taxon>Tracheophyta</taxon>
        <taxon>Spermatophyta</taxon>
        <taxon>Magnoliopsida</taxon>
        <taxon>eudicotyledons</taxon>
        <taxon>Gunneridae</taxon>
        <taxon>Pentapetalae</taxon>
        <taxon>rosids</taxon>
        <taxon>malvids</taxon>
        <taxon>Brassicales</taxon>
        <taxon>Brassicaceae</taxon>
        <taxon>Brassiceae</taxon>
        <taxon>Raphanus</taxon>
    </lineage>
</organism>
<dbReference type="PROSITE" id="PS50089">
    <property type="entry name" value="ZF_RING_2"/>
    <property type="match status" value="1"/>
</dbReference>
<reference evidence="7" key="2">
    <citation type="submission" date="2025-08" db="UniProtKB">
        <authorList>
            <consortium name="RefSeq"/>
        </authorList>
    </citation>
    <scope>IDENTIFICATION</scope>
    <source>
        <tissue evidence="7">Leaf</tissue>
    </source>
</reference>
<dbReference type="RefSeq" id="XP_018479835.2">
    <property type="nucleotide sequence ID" value="XM_018624333.2"/>
</dbReference>
<sequence length="218" mass="25666">MEIEETNIIEVETKVMNLELDMESKNILSIRVRNLIKDFTEDESGTVTHIRERYIPLETHGITPSHICDLLRGQQVNESQHIGEKLANEINRSLTNDKTLREPVFVSVYVELVKERRLLVLQRLVEEHRVDFKGDKETQCSICIEDLSEKSQQSIIEIPNCLHMFHQNCLSEWLRRKNSCPLCRRSVRPRNWIKKQKLENFTASGVRIRFIDTHPYTN</sequence>
<evidence type="ECO:0000313" key="6">
    <source>
        <dbReference type="Proteomes" id="UP000504610"/>
    </source>
</evidence>
<evidence type="ECO:0000259" key="5">
    <source>
        <dbReference type="PROSITE" id="PS50089"/>
    </source>
</evidence>
<evidence type="ECO:0000256" key="4">
    <source>
        <dbReference type="PROSITE-ProRule" id="PRU00175"/>
    </source>
</evidence>
<dbReference type="AlphaFoldDB" id="A0A6J0N5C0"/>
<dbReference type="PANTHER" id="PTHR45969">
    <property type="entry name" value="RING ZINC FINGER PROTEIN-RELATED"/>
    <property type="match status" value="1"/>
</dbReference>
<accession>A0A6J0N5C0</accession>
<dbReference type="InterPro" id="IPR013083">
    <property type="entry name" value="Znf_RING/FYVE/PHD"/>
</dbReference>
<proteinExistence type="predicted"/>
<dbReference type="OrthoDB" id="1029526at2759"/>
<keyword evidence="2 4" id="KW-0863">Zinc-finger</keyword>
<keyword evidence="6" id="KW-1185">Reference proteome</keyword>
<dbReference type="Pfam" id="PF13639">
    <property type="entry name" value="zf-RING_2"/>
    <property type="match status" value="1"/>
</dbReference>
<feature type="domain" description="RING-type" evidence="5">
    <location>
        <begin position="140"/>
        <end position="184"/>
    </location>
</feature>
<dbReference type="Proteomes" id="UP000504610">
    <property type="component" value="Chromosome 4"/>
</dbReference>
<evidence type="ECO:0000256" key="3">
    <source>
        <dbReference type="ARBA" id="ARBA00022833"/>
    </source>
</evidence>
<dbReference type="GO" id="GO:0008270">
    <property type="term" value="F:zinc ion binding"/>
    <property type="evidence" value="ECO:0007669"/>
    <property type="project" value="UniProtKB-KW"/>
</dbReference>
<dbReference type="Gene3D" id="3.30.40.10">
    <property type="entry name" value="Zinc/RING finger domain, C3HC4 (zinc finger)"/>
    <property type="match status" value="1"/>
</dbReference>
<dbReference type="GeneID" id="108850872"/>
<dbReference type="KEGG" id="rsz:108850872"/>